<evidence type="ECO:0000256" key="1">
    <source>
        <dbReference type="SAM" id="MobiDB-lite"/>
    </source>
</evidence>
<dbReference type="GO" id="GO:0006260">
    <property type="term" value="P:DNA replication"/>
    <property type="evidence" value="ECO:0007669"/>
    <property type="project" value="TreeGrafter"/>
</dbReference>
<dbReference type="EMBL" id="CP059488">
    <property type="protein sequence ID" value="QQD71922.1"/>
    <property type="molecule type" value="Genomic_DNA"/>
</dbReference>
<gene>
    <name evidence="3" type="ORF">H2515_10845</name>
</gene>
<dbReference type="Pfam" id="PF01695">
    <property type="entry name" value="IstB_IS21"/>
    <property type="match status" value="1"/>
</dbReference>
<feature type="compositionally biased region" description="Basic residues" evidence="1">
    <location>
        <begin position="1"/>
        <end position="20"/>
    </location>
</feature>
<proteinExistence type="predicted"/>
<sequence>MSISRKPKQPSQAPHHKGRPQRINDLQQALLQRWGFDPANVAILPDRHPQFRDCEQHGRYLISLVDDSDVVRYMVPVCPVCAAEHASRRLLESAAIPARYQSCDFASFIVETPAQQAVLETCRDYAEHFAEYAAEGTCMVFSGNPGTGKNHLATAIARTVMGMGRSVLHATAHGIITRIRQTWGKGSRDLVETDVLRGFAQADLLIIDEVGKQFGGDGEQVHLFEVIDLRYRDMKPTIVLSNETAQGIENYLGVAAFDRLCQSGLLLQFNWPGHRRGRDK</sequence>
<keyword evidence="3" id="KW-0547">Nucleotide-binding</keyword>
<dbReference type="InterPro" id="IPR027417">
    <property type="entry name" value="P-loop_NTPase"/>
</dbReference>
<dbReference type="PANTHER" id="PTHR30050">
    <property type="entry name" value="CHROMOSOMAL REPLICATION INITIATOR PROTEIN DNAA"/>
    <property type="match status" value="1"/>
</dbReference>
<dbReference type="GO" id="GO:0005524">
    <property type="term" value="F:ATP binding"/>
    <property type="evidence" value="ECO:0007669"/>
    <property type="project" value="UniProtKB-KW"/>
</dbReference>
<dbReference type="AlphaFoldDB" id="A0A7T4WC66"/>
<dbReference type="Gene3D" id="3.40.50.300">
    <property type="entry name" value="P-loop containing nucleotide triphosphate hydrolases"/>
    <property type="match status" value="1"/>
</dbReference>
<dbReference type="InterPro" id="IPR002611">
    <property type="entry name" value="IstB_ATP-bd"/>
</dbReference>
<name>A0A7T4WC66_9PROT</name>
<dbReference type="RefSeq" id="WP_198660104.1">
    <property type="nucleotide sequence ID" value="NZ_CP059488.1"/>
</dbReference>
<accession>A0A7T4WC66</accession>
<keyword evidence="3" id="KW-0067">ATP-binding</keyword>
<feature type="region of interest" description="Disordered" evidence="1">
    <location>
        <begin position="1"/>
        <end position="21"/>
    </location>
</feature>
<dbReference type="CDD" id="cd00009">
    <property type="entry name" value="AAA"/>
    <property type="match status" value="1"/>
</dbReference>
<evidence type="ECO:0000313" key="3">
    <source>
        <dbReference type="EMBL" id="QQD71922.1"/>
    </source>
</evidence>
<evidence type="ECO:0000259" key="2">
    <source>
        <dbReference type="SMART" id="SM00382"/>
    </source>
</evidence>
<protein>
    <submittedName>
        <fullName evidence="3">ATP-binding protein</fullName>
    </submittedName>
</protein>
<dbReference type="SMART" id="SM00382">
    <property type="entry name" value="AAA"/>
    <property type="match status" value="1"/>
</dbReference>
<dbReference type="InterPro" id="IPR003593">
    <property type="entry name" value="AAA+_ATPase"/>
</dbReference>
<dbReference type="Proteomes" id="UP000595420">
    <property type="component" value="Chromosome"/>
</dbReference>
<evidence type="ECO:0000313" key="4">
    <source>
        <dbReference type="Proteomes" id="UP000595420"/>
    </source>
</evidence>
<dbReference type="SUPFAM" id="SSF52540">
    <property type="entry name" value="P-loop containing nucleoside triphosphate hydrolases"/>
    <property type="match status" value="1"/>
</dbReference>
<dbReference type="PANTHER" id="PTHR30050:SF4">
    <property type="entry name" value="ATP-BINDING PROTEIN RV3427C IN INSERTION SEQUENCE-RELATED"/>
    <property type="match status" value="1"/>
</dbReference>
<reference evidence="3 4" key="1">
    <citation type="submission" date="2020-07" db="EMBL/GenBank/DDBJ databases">
        <title>Complete genome sequence analysis of Acidithiobacillus ferrivorans XJFY6S-08 reveals extreme environmental adaptation to alpine acid mine drainage.</title>
        <authorList>
            <person name="Yan L."/>
            <person name="Ni Y."/>
        </authorList>
    </citation>
    <scope>NUCLEOTIDE SEQUENCE [LARGE SCALE GENOMIC DNA]</scope>
    <source>
        <strain evidence="3 4">XJFY6S-08</strain>
    </source>
</reference>
<organism evidence="3 4">
    <name type="scientific">Acidithiobacillus ferrivorans</name>
    <dbReference type="NCBI Taxonomy" id="160808"/>
    <lineage>
        <taxon>Bacteria</taxon>
        <taxon>Pseudomonadati</taxon>
        <taxon>Pseudomonadota</taxon>
        <taxon>Acidithiobacillia</taxon>
        <taxon>Acidithiobacillales</taxon>
        <taxon>Acidithiobacillaceae</taxon>
        <taxon>Acidithiobacillus</taxon>
    </lineage>
</organism>
<feature type="domain" description="AAA+ ATPase" evidence="2">
    <location>
        <begin position="135"/>
        <end position="270"/>
    </location>
</feature>